<evidence type="ECO:0000313" key="4">
    <source>
        <dbReference type="Proteomes" id="UP001375240"/>
    </source>
</evidence>
<dbReference type="Pfam" id="PF04248">
    <property type="entry name" value="NTP_transf_9"/>
    <property type="match status" value="1"/>
</dbReference>
<protein>
    <recommendedName>
        <fullName evidence="2">DUF427 domain-containing protein</fullName>
    </recommendedName>
</protein>
<accession>A0AAV9V7D9</accession>
<feature type="compositionally biased region" description="Basic and acidic residues" evidence="1">
    <location>
        <begin position="497"/>
        <end position="510"/>
    </location>
</feature>
<feature type="region of interest" description="Disordered" evidence="1">
    <location>
        <begin position="1"/>
        <end position="203"/>
    </location>
</feature>
<gene>
    <name evidence="3" type="ORF">TWF696_004283</name>
</gene>
<organism evidence="3 4">
    <name type="scientific">Orbilia brochopaga</name>
    <dbReference type="NCBI Taxonomy" id="3140254"/>
    <lineage>
        <taxon>Eukaryota</taxon>
        <taxon>Fungi</taxon>
        <taxon>Dikarya</taxon>
        <taxon>Ascomycota</taxon>
        <taxon>Pezizomycotina</taxon>
        <taxon>Orbiliomycetes</taxon>
        <taxon>Orbiliales</taxon>
        <taxon>Orbiliaceae</taxon>
        <taxon>Orbilia</taxon>
    </lineage>
</organism>
<feature type="compositionally biased region" description="Acidic residues" evidence="1">
    <location>
        <begin position="82"/>
        <end position="96"/>
    </location>
</feature>
<dbReference type="PANTHER" id="PTHR34310:SF9">
    <property type="entry name" value="BLR5716 PROTEIN"/>
    <property type="match status" value="1"/>
</dbReference>
<feature type="compositionally biased region" description="Low complexity" evidence="1">
    <location>
        <begin position="154"/>
        <end position="193"/>
    </location>
</feature>
<name>A0AAV9V7D9_9PEZI</name>
<dbReference type="PANTHER" id="PTHR34310">
    <property type="entry name" value="DUF427 DOMAIN PROTEIN (AFU_ORTHOLOGUE AFUA_3G02220)"/>
    <property type="match status" value="1"/>
</dbReference>
<dbReference type="InterPro" id="IPR007361">
    <property type="entry name" value="DUF427"/>
</dbReference>
<dbReference type="EMBL" id="JAVHNQ010000002">
    <property type="protein sequence ID" value="KAK6355163.1"/>
    <property type="molecule type" value="Genomic_DNA"/>
</dbReference>
<comment type="caution">
    <text evidence="3">The sequence shown here is derived from an EMBL/GenBank/DDBJ whole genome shotgun (WGS) entry which is preliminary data.</text>
</comment>
<reference evidence="3 4" key="1">
    <citation type="submission" date="2019-10" db="EMBL/GenBank/DDBJ databases">
        <authorList>
            <person name="Palmer J.M."/>
        </authorList>
    </citation>
    <scope>NUCLEOTIDE SEQUENCE [LARGE SCALE GENOMIC DNA]</scope>
    <source>
        <strain evidence="3 4">TWF696</strain>
    </source>
</reference>
<dbReference type="Proteomes" id="UP001375240">
    <property type="component" value="Unassembled WGS sequence"/>
</dbReference>
<feature type="region of interest" description="Disordered" evidence="1">
    <location>
        <begin position="488"/>
        <end position="510"/>
    </location>
</feature>
<evidence type="ECO:0000313" key="3">
    <source>
        <dbReference type="EMBL" id="KAK6355163.1"/>
    </source>
</evidence>
<keyword evidence="4" id="KW-1185">Reference proteome</keyword>
<feature type="compositionally biased region" description="Low complexity" evidence="1">
    <location>
        <begin position="133"/>
        <end position="142"/>
    </location>
</feature>
<dbReference type="Gene3D" id="2.170.150.40">
    <property type="entry name" value="Domain of unknown function (DUF427)"/>
    <property type="match status" value="1"/>
</dbReference>
<evidence type="ECO:0000256" key="1">
    <source>
        <dbReference type="SAM" id="MobiDB-lite"/>
    </source>
</evidence>
<feature type="compositionally biased region" description="Basic and acidic residues" evidence="1">
    <location>
        <begin position="143"/>
        <end position="153"/>
    </location>
</feature>
<feature type="compositionally biased region" description="Polar residues" evidence="1">
    <location>
        <begin position="23"/>
        <end position="33"/>
    </location>
</feature>
<dbReference type="InterPro" id="IPR038694">
    <property type="entry name" value="DUF427_sf"/>
</dbReference>
<proteinExistence type="predicted"/>
<evidence type="ECO:0000259" key="2">
    <source>
        <dbReference type="Pfam" id="PF04248"/>
    </source>
</evidence>
<feature type="domain" description="DUF427" evidence="2">
    <location>
        <begin position="374"/>
        <end position="471"/>
    </location>
</feature>
<dbReference type="AlphaFoldDB" id="A0AAV9V7D9"/>
<sequence length="510" mass="58904">MAADPGRSPAHILTLFLVPADSAPSNPGLNNHDQPPQAPQPPEAPQEEPEEAPQEGREEAPEEGPQEGPQEAQGEPEKAPQEEPEEALQEEPEEALEERPHEAPQEAPQEALQEPFKEPPQEPFQEITQETYQELFQEQFQDQFHEQFQEKFQESSQEPFQEPFQEPSQGAPEEEPQAAPQAVSQAASQTPPATVADHTPRASQRRLIQKYYLDPGGFRPRFPRAGHNERCRKRIRGWHDDVKLFDTMHARYVFENDYFPLLYIRYEDFFKPCENLKRIEEEKEDVSKEPIIKFMTVHGLAVDVESNWWLRVDGEVTARVHYILSGLLKGFLRIPFKAIDTWKEEEDQIIGYPRDPYKRVDVHPCWRTIEFNIDEVVFKSNQAVVVFQPGFPARFYFASDIFKLKPKLPGKKVPMIRIKKTLNSKTIICPYKGEGQYYNLDIDGKVYEKIMWSYNRPNPEVALIKDRFCFSGQHPKITPFRIEGAIQEQPAGPADHGMTDEERELFSNDS</sequence>